<gene>
    <name evidence="3" type="ORF">PECUL_23A040271</name>
</gene>
<protein>
    <recommendedName>
        <fullName evidence="2">TIL domain-containing protein</fullName>
    </recommendedName>
</protein>
<sequence length="157" mass="17710">MDPKIEGTITAHISLYKRYRYSKPEDRSKNLYPFGSQRYKTNRKLHHPESKTKNQEKASRNHDSKMMNSCRVLAVTLVCGLLLLNQFDVSLGDECGNGTYNSCGSACAYTPSCGTRSRLSLLKPEKQNCITLCKEGCECLPGYILKSPYRCVLPEDC</sequence>
<dbReference type="Pfam" id="PF01826">
    <property type="entry name" value="TIL"/>
    <property type="match status" value="1"/>
</dbReference>
<dbReference type="InterPro" id="IPR002919">
    <property type="entry name" value="TIL_dom"/>
</dbReference>
<dbReference type="InterPro" id="IPR036084">
    <property type="entry name" value="Ser_inhib-like_sf"/>
</dbReference>
<organism evidence="3 4">
    <name type="scientific">Pelobates cultripes</name>
    <name type="common">Western spadefoot toad</name>
    <dbReference type="NCBI Taxonomy" id="61616"/>
    <lineage>
        <taxon>Eukaryota</taxon>
        <taxon>Metazoa</taxon>
        <taxon>Chordata</taxon>
        <taxon>Craniata</taxon>
        <taxon>Vertebrata</taxon>
        <taxon>Euteleostomi</taxon>
        <taxon>Amphibia</taxon>
        <taxon>Batrachia</taxon>
        <taxon>Anura</taxon>
        <taxon>Pelobatoidea</taxon>
        <taxon>Pelobatidae</taxon>
        <taxon>Pelobates</taxon>
    </lineage>
</organism>
<dbReference type="Gene3D" id="2.10.25.10">
    <property type="entry name" value="Laminin"/>
    <property type="match status" value="1"/>
</dbReference>
<feature type="compositionally biased region" description="Basic and acidic residues" evidence="1">
    <location>
        <begin position="47"/>
        <end position="62"/>
    </location>
</feature>
<dbReference type="AlphaFoldDB" id="A0AAD1WME3"/>
<proteinExistence type="predicted"/>
<keyword evidence="4" id="KW-1185">Reference proteome</keyword>
<evidence type="ECO:0000313" key="3">
    <source>
        <dbReference type="EMBL" id="CAH2318194.1"/>
    </source>
</evidence>
<dbReference type="CDD" id="cd19941">
    <property type="entry name" value="TIL"/>
    <property type="match status" value="1"/>
</dbReference>
<feature type="domain" description="TIL" evidence="2">
    <location>
        <begin position="97"/>
        <end position="157"/>
    </location>
</feature>
<dbReference type="EMBL" id="OW240921">
    <property type="protein sequence ID" value="CAH2318194.1"/>
    <property type="molecule type" value="Genomic_DNA"/>
</dbReference>
<evidence type="ECO:0000313" key="4">
    <source>
        <dbReference type="Proteomes" id="UP001295444"/>
    </source>
</evidence>
<reference evidence="3" key="1">
    <citation type="submission" date="2022-03" db="EMBL/GenBank/DDBJ databases">
        <authorList>
            <person name="Alioto T."/>
            <person name="Alioto T."/>
            <person name="Gomez Garrido J."/>
        </authorList>
    </citation>
    <scope>NUCLEOTIDE SEQUENCE</scope>
</reference>
<dbReference type="SUPFAM" id="SSF57567">
    <property type="entry name" value="Serine protease inhibitors"/>
    <property type="match status" value="1"/>
</dbReference>
<dbReference type="Proteomes" id="UP001295444">
    <property type="component" value="Chromosome 10"/>
</dbReference>
<evidence type="ECO:0000259" key="2">
    <source>
        <dbReference type="Pfam" id="PF01826"/>
    </source>
</evidence>
<name>A0AAD1WME3_PELCU</name>
<evidence type="ECO:0000256" key="1">
    <source>
        <dbReference type="SAM" id="MobiDB-lite"/>
    </source>
</evidence>
<accession>A0AAD1WME3</accession>
<feature type="region of interest" description="Disordered" evidence="1">
    <location>
        <begin position="42"/>
        <end position="62"/>
    </location>
</feature>